<dbReference type="EMBL" id="MHKE01000014">
    <property type="protein sequence ID" value="OGY83288.1"/>
    <property type="molecule type" value="Genomic_DNA"/>
</dbReference>
<organism evidence="2 3">
    <name type="scientific">Candidatus Kerfeldbacteria bacterium RIFCSPLOWO2_01_FULL_48_11</name>
    <dbReference type="NCBI Taxonomy" id="1798543"/>
    <lineage>
        <taxon>Bacteria</taxon>
        <taxon>Candidatus Kerfeldiibacteriota</taxon>
    </lineage>
</organism>
<feature type="domain" description="N-acetyltransferase" evidence="1">
    <location>
        <begin position="4"/>
        <end position="154"/>
    </location>
</feature>
<comment type="caution">
    <text evidence="2">The sequence shown here is derived from an EMBL/GenBank/DDBJ whole genome shotgun (WGS) entry which is preliminary data.</text>
</comment>
<dbReference type="STRING" id="1798543.A2898_03285"/>
<reference evidence="2 3" key="1">
    <citation type="journal article" date="2016" name="Nat. Commun.">
        <title>Thousands of microbial genomes shed light on interconnected biogeochemical processes in an aquifer system.</title>
        <authorList>
            <person name="Anantharaman K."/>
            <person name="Brown C.T."/>
            <person name="Hug L.A."/>
            <person name="Sharon I."/>
            <person name="Castelle C.J."/>
            <person name="Probst A.J."/>
            <person name="Thomas B.C."/>
            <person name="Singh A."/>
            <person name="Wilkins M.J."/>
            <person name="Karaoz U."/>
            <person name="Brodie E.L."/>
            <person name="Williams K.H."/>
            <person name="Hubbard S.S."/>
            <person name="Banfield J.F."/>
        </authorList>
    </citation>
    <scope>NUCLEOTIDE SEQUENCE [LARGE SCALE GENOMIC DNA]</scope>
</reference>
<evidence type="ECO:0000313" key="2">
    <source>
        <dbReference type="EMBL" id="OGY83288.1"/>
    </source>
</evidence>
<dbReference type="Pfam" id="PF13508">
    <property type="entry name" value="Acetyltransf_7"/>
    <property type="match status" value="1"/>
</dbReference>
<sequence>MKLTRVHSPRTKTFSKVWYIFRTSFWPDERRTRRQESKLLANSHYRLWAVWDQKELVGTVTIWDLKKWYFVEHLAVKRSRRDRGYGSKIMRRVMARTNKPWVLEVGRSRDLNNKRRIEFYRRLGFKVNRHTYVQPPYDKTKKFLKLYLMTYPKKITTGRYIRLNRRIKSIVYQDVLHAEK</sequence>
<dbReference type="InterPro" id="IPR016181">
    <property type="entry name" value="Acyl_CoA_acyltransferase"/>
</dbReference>
<dbReference type="InterPro" id="IPR000182">
    <property type="entry name" value="GNAT_dom"/>
</dbReference>
<dbReference type="CDD" id="cd04301">
    <property type="entry name" value="NAT_SF"/>
    <property type="match status" value="1"/>
</dbReference>
<dbReference type="Proteomes" id="UP000179164">
    <property type="component" value="Unassembled WGS sequence"/>
</dbReference>
<dbReference type="SUPFAM" id="SSF55729">
    <property type="entry name" value="Acyl-CoA N-acyltransferases (Nat)"/>
    <property type="match status" value="1"/>
</dbReference>
<dbReference type="AlphaFoldDB" id="A0A1G2B2A7"/>
<dbReference type="PROSITE" id="PS51186">
    <property type="entry name" value="GNAT"/>
    <property type="match status" value="1"/>
</dbReference>
<evidence type="ECO:0000259" key="1">
    <source>
        <dbReference type="PROSITE" id="PS51186"/>
    </source>
</evidence>
<accession>A0A1G2B2A7</accession>
<evidence type="ECO:0000313" key="3">
    <source>
        <dbReference type="Proteomes" id="UP000179164"/>
    </source>
</evidence>
<gene>
    <name evidence="2" type="ORF">A2898_03285</name>
</gene>
<name>A0A1G2B2A7_9BACT</name>
<dbReference type="Gene3D" id="3.40.630.30">
    <property type="match status" value="1"/>
</dbReference>
<protein>
    <recommendedName>
        <fullName evidence="1">N-acetyltransferase domain-containing protein</fullName>
    </recommendedName>
</protein>
<proteinExistence type="predicted"/>
<dbReference type="GO" id="GO:0016747">
    <property type="term" value="F:acyltransferase activity, transferring groups other than amino-acyl groups"/>
    <property type="evidence" value="ECO:0007669"/>
    <property type="project" value="InterPro"/>
</dbReference>